<dbReference type="RefSeq" id="WP_290263015.1">
    <property type="nucleotide sequence ID" value="NZ_JAUFQQ010000003.1"/>
</dbReference>
<dbReference type="EMBL" id="JBHMEX010000046">
    <property type="protein sequence ID" value="MFB9065377.1"/>
    <property type="molecule type" value="Genomic_DNA"/>
</dbReference>
<sequence>MSKYYIMVLSILGIYSLSAQSRSSVEKNQFKINVLSPGFVYEHGFNAKNTLHSEVRTWFGFRSNYYGGSSWFLFSTINEQFRHYYNLDKRALKGKRTAHNSGNFVALNAIYNFKAISLNDGFFEKISSITIAPVWGFQRTYKGNFNLGLVLGVGYNIDKYEKELIPVINFSLGWVISK</sequence>
<protein>
    <recommendedName>
        <fullName evidence="4">DUF3575 domain-containing protein</fullName>
    </recommendedName>
</protein>
<feature type="chain" id="PRO_5047380293" description="DUF3575 domain-containing protein" evidence="1">
    <location>
        <begin position="20"/>
        <end position="178"/>
    </location>
</feature>
<comment type="caution">
    <text evidence="2">The sequence shown here is derived from an EMBL/GenBank/DDBJ whole genome shotgun (WGS) entry which is preliminary data.</text>
</comment>
<reference evidence="2 3" key="1">
    <citation type="submission" date="2024-09" db="EMBL/GenBank/DDBJ databases">
        <authorList>
            <person name="Sun Q."/>
            <person name="Mori K."/>
        </authorList>
    </citation>
    <scope>NUCLEOTIDE SEQUENCE [LARGE SCALE GENOMIC DNA]</scope>
    <source>
        <strain evidence="2 3">CECT 7908</strain>
    </source>
</reference>
<feature type="signal peptide" evidence="1">
    <location>
        <begin position="1"/>
        <end position="19"/>
    </location>
</feature>
<proteinExistence type="predicted"/>
<keyword evidence="1" id="KW-0732">Signal</keyword>
<organism evidence="2 3">
    <name type="scientific">Flavobacterium branchiarum</name>
    <dbReference type="NCBI Taxonomy" id="1114870"/>
    <lineage>
        <taxon>Bacteria</taxon>
        <taxon>Pseudomonadati</taxon>
        <taxon>Bacteroidota</taxon>
        <taxon>Flavobacteriia</taxon>
        <taxon>Flavobacteriales</taxon>
        <taxon>Flavobacteriaceae</taxon>
        <taxon>Flavobacterium</taxon>
    </lineage>
</organism>
<evidence type="ECO:0000313" key="3">
    <source>
        <dbReference type="Proteomes" id="UP001589589"/>
    </source>
</evidence>
<gene>
    <name evidence="2" type="ORF">ACFFUQ_15230</name>
</gene>
<evidence type="ECO:0008006" key="4">
    <source>
        <dbReference type="Google" id="ProtNLM"/>
    </source>
</evidence>
<evidence type="ECO:0000256" key="1">
    <source>
        <dbReference type="SAM" id="SignalP"/>
    </source>
</evidence>
<accession>A0ABV5FP95</accession>
<name>A0ABV5FP95_9FLAO</name>
<dbReference type="Proteomes" id="UP001589589">
    <property type="component" value="Unassembled WGS sequence"/>
</dbReference>
<keyword evidence="3" id="KW-1185">Reference proteome</keyword>
<evidence type="ECO:0000313" key="2">
    <source>
        <dbReference type="EMBL" id="MFB9065377.1"/>
    </source>
</evidence>